<keyword evidence="1" id="KW-0812">Transmembrane</keyword>
<keyword evidence="1" id="KW-1133">Transmembrane helix</keyword>
<gene>
    <name evidence="2" type="ORF">CN495_08045</name>
</gene>
<dbReference type="EMBL" id="NTYF01000023">
    <property type="protein sequence ID" value="PER55694.1"/>
    <property type="molecule type" value="Genomic_DNA"/>
</dbReference>
<name>A0ABD6SAW7_BACTU</name>
<comment type="caution">
    <text evidence="2">The sequence shown here is derived from an EMBL/GenBank/DDBJ whole genome shotgun (WGS) entry which is preliminary data.</text>
</comment>
<evidence type="ECO:0000313" key="2">
    <source>
        <dbReference type="EMBL" id="PER55694.1"/>
    </source>
</evidence>
<dbReference type="AlphaFoldDB" id="A0ABD6SAW7"/>
<evidence type="ECO:0000313" key="3">
    <source>
        <dbReference type="Proteomes" id="UP000219897"/>
    </source>
</evidence>
<sequence length="66" mass="7675">MYEDMEFVITALFGSLFHFPNALIPINLAGLMSLKFLFRKEEVSPKLLGTLVVMLNLIYLFYIYKP</sequence>
<organism evidence="2 3">
    <name type="scientific">Bacillus thuringiensis</name>
    <dbReference type="NCBI Taxonomy" id="1428"/>
    <lineage>
        <taxon>Bacteria</taxon>
        <taxon>Bacillati</taxon>
        <taxon>Bacillota</taxon>
        <taxon>Bacilli</taxon>
        <taxon>Bacillales</taxon>
        <taxon>Bacillaceae</taxon>
        <taxon>Bacillus</taxon>
        <taxon>Bacillus cereus group</taxon>
    </lineage>
</organism>
<proteinExistence type="predicted"/>
<feature type="transmembrane region" description="Helical" evidence="1">
    <location>
        <begin position="46"/>
        <end position="64"/>
    </location>
</feature>
<dbReference type="Proteomes" id="UP000219897">
    <property type="component" value="Unassembled WGS sequence"/>
</dbReference>
<keyword evidence="1" id="KW-0472">Membrane</keyword>
<protein>
    <submittedName>
        <fullName evidence="2">Uncharacterized protein</fullName>
    </submittedName>
</protein>
<feature type="transmembrane region" description="Helical" evidence="1">
    <location>
        <begin position="12"/>
        <end position="34"/>
    </location>
</feature>
<evidence type="ECO:0000256" key="1">
    <source>
        <dbReference type="SAM" id="Phobius"/>
    </source>
</evidence>
<accession>A0ABD6SAW7</accession>
<reference evidence="2 3" key="1">
    <citation type="submission" date="2017-09" db="EMBL/GenBank/DDBJ databases">
        <title>Large-scale bioinformatics analysis of Bacillus genomes uncovers conserved roles of natural products in bacterial physiology.</title>
        <authorList>
            <consortium name="Agbiome Team Llc"/>
            <person name="Bleich R.M."/>
            <person name="Kirk G.J."/>
            <person name="Santa Maria K.C."/>
            <person name="Allen S.E."/>
            <person name="Farag S."/>
            <person name="Shank E.A."/>
            <person name="Bowers A."/>
        </authorList>
    </citation>
    <scope>NUCLEOTIDE SEQUENCE [LARGE SCALE GENOMIC DNA]</scope>
    <source>
        <strain evidence="2 3">AFS005140</strain>
    </source>
</reference>